<dbReference type="Pfam" id="PF14155">
    <property type="entry name" value="DUF4307"/>
    <property type="match status" value="1"/>
</dbReference>
<evidence type="ECO:0000313" key="2">
    <source>
        <dbReference type="Proteomes" id="UP000502035"/>
    </source>
</evidence>
<reference evidence="1 2" key="1">
    <citation type="submission" date="2020-03" db="EMBL/GenBank/DDBJ databases">
        <title>Nocardioides sp. nov., isolated from fish.</title>
        <authorList>
            <person name="Hyun D.-W."/>
            <person name="Bae J.-W."/>
        </authorList>
    </citation>
    <scope>NUCLEOTIDE SEQUENCE [LARGE SCALE GENOMIC DNA]</scope>
    <source>
        <strain evidence="1 2">HDW12A</strain>
    </source>
</reference>
<dbReference type="EMBL" id="CP049866">
    <property type="protein sequence ID" value="QIK77170.1"/>
    <property type="molecule type" value="Genomic_DNA"/>
</dbReference>
<proteinExistence type="predicted"/>
<organism evidence="1 2">
    <name type="scientific">Nocardioides piscis</name>
    <dbReference type="NCBI Taxonomy" id="2714938"/>
    <lineage>
        <taxon>Bacteria</taxon>
        <taxon>Bacillati</taxon>
        <taxon>Actinomycetota</taxon>
        <taxon>Actinomycetes</taxon>
        <taxon>Propionibacteriales</taxon>
        <taxon>Nocardioidaceae</taxon>
        <taxon>Nocardioides</taxon>
    </lineage>
</organism>
<accession>A0A6G7YKB0</accession>
<dbReference type="AlphaFoldDB" id="A0A6G7YKB0"/>
<dbReference type="KEGG" id="npi:G7071_00975"/>
<protein>
    <submittedName>
        <fullName evidence="1">DUF4307 domain-containing protein</fullName>
    </submittedName>
</protein>
<dbReference type="Proteomes" id="UP000502035">
    <property type="component" value="Chromosome"/>
</dbReference>
<evidence type="ECO:0000313" key="1">
    <source>
        <dbReference type="EMBL" id="QIK77170.1"/>
    </source>
</evidence>
<dbReference type="InterPro" id="IPR025443">
    <property type="entry name" value="DUF4307"/>
</dbReference>
<name>A0A6G7YKB0_9ACTN</name>
<keyword evidence="2" id="KW-1185">Reference proteome</keyword>
<gene>
    <name evidence="1" type="ORF">G7071_00975</name>
</gene>
<sequence>MTALTVLLAAVFLSWVAWVAWSHGTPDAESAMVGFDVASDSSATAQVDVQLETGVEATCKVRAFAEDHTIVGEVSFTPEEGRNEVTVRTERRANTVELVGCVTSDQQRPR</sequence>